<evidence type="ECO:0000313" key="4">
    <source>
        <dbReference type="Proteomes" id="UP000287296"/>
    </source>
</evidence>
<name>A0A429X1B8_SIMTE</name>
<feature type="transmembrane region" description="Helical" evidence="1">
    <location>
        <begin position="62"/>
        <end position="83"/>
    </location>
</feature>
<keyword evidence="5" id="KW-1185">Reference proteome</keyword>
<dbReference type="Pfam" id="PF03616">
    <property type="entry name" value="Glt_symporter"/>
    <property type="match status" value="1"/>
</dbReference>
<protein>
    <submittedName>
        <fullName evidence="3">Sodium:glutamate symporter</fullName>
    </submittedName>
</protein>
<feature type="transmembrane region" description="Helical" evidence="1">
    <location>
        <begin position="166"/>
        <end position="186"/>
    </location>
</feature>
<dbReference type="AlphaFoldDB" id="A0A429X1B8"/>
<dbReference type="OrthoDB" id="9801557at2"/>
<evidence type="ECO:0000313" key="5">
    <source>
        <dbReference type="Proteomes" id="UP000680670"/>
    </source>
</evidence>
<dbReference type="GO" id="GO:0016020">
    <property type="term" value="C:membrane"/>
    <property type="evidence" value="ECO:0007669"/>
    <property type="project" value="InterPro"/>
</dbReference>
<feature type="transmembrane region" description="Helical" evidence="1">
    <location>
        <begin position="391"/>
        <end position="413"/>
    </location>
</feature>
<feature type="transmembrane region" description="Helical" evidence="1">
    <location>
        <begin position="323"/>
        <end position="346"/>
    </location>
</feature>
<feature type="transmembrane region" description="Helical" evidence="1">
    <location>
        <begin position="6"/>
        <end position="23"/>
    </location>
</feature>
<feature type="transmembrane region" description="Helical" evidence="1">
    <location>
        <begin position="358"/>
        <end position="379"/>
    </location>
</feature>
<evidence type="ECO:0000256" key="1">
    <source>
        <dbReference type="SAM" id="Phobius"/>
    </source>
</evidence>
<dbReference type="GO" id="GO:0015813">
    <property type="term" value="P:L-glutamate transmembrane transport"/>
    <property type="evidence" value="ECO:0007669"/>
    <property type="project" value="InterPro"/>
</dbReference>
<dbReference type="RefSeq" id="WP_120119129.1">
    <property type="nucleotide sequence ID" value="NZ_BORJ01000002.1"/>
</dbReference>
<dbReference type="GO" id="GO:0015501">
    <property type="term" value="F:glutamate:sodium symporter activity"/>
    <property type="evidence" value="ECO:0007669"/>
    <property type="project" value="InterPro"/>
</dbReference>
<evidence type="ECO:0000313" key="3">
    <source>
        <dbReference type="EMBL" id="RST57289.1"/>
    </source>
</evidence>
<organism evidence="3 4">
    <name type="scientific">Siminovitchia terrae</name>
    <name type="common">Bacillus terrae</name>
    <dbReference type="NCBI Taxonomy" id="1914933"/>
    <lineage>
        <taxon>Bacteria</taxon>
        <taxon>Bacillati</taxon>
        <taxon>Bacillota</taxon>
        <taxon>Bacilli</taxon>
        <taxon>Bacillales</taxon>
        <taxon>Bacillaceae</taxon>
        <taxon>Siminovitchia</taxon>
    </lineage>
</organism>
<feature type="transmembrane region" description="Helical" evidence="1">
    <location>
        <begin position="104"/>
        <end position="126"/>
    </location>
</feature>
<feature type="transmembrane region" description="Helical" evidence="1">
    <location>
        <begin position="35"/>
        <end position="56"/>
    </location>
</feature>
<dbReference type="Proteomes" id="UP000287296">
    <property type="component" value="Unassembled WGS sequence"/>
</dbReference>
<gene>
    <name evidence="3" type="ORF">D5F11_023440</name>
    <name evidence="2" type="ORF">J6TS1_13360</name>
</gene>
<feature type="transmembrane region" description="Helical" evidence="1">
    <location>
        <begin position="263"/>
        <end position="280"/>
    </location>
</feature>
<dbReference type="EMBL" id="BORJ01000002">
    <property type="protein sequence ID" value="GIN95466.1"/>
    <property type="molecule type" value="Genomic_DNA"/>
</dbReference>
<feature type="transmembrane region" description="Helical" evidence="1">
    <location>
        <begin position="229"/>
        <end position="251"/>
    </location>
</feature>
<proteinExistence type="predicted"/>
<dbReference type="InterPro" id="IPR004445">
    <property type="entry name" value="GltS"/>
</dbReference>
<dbReference type="PANTHER" id="PTHR36178:SF1">
    <property type="entry name" value="SODIUM_GLUTAMATE SYMPORTER"/>
    <property type="match status" value="1"/>
</dbReference>
<sequence length="475" mass="51372">MTLYTLLVDFTLASILILLSMLARSKIKFLQKNFIPASLLAGFLGLALGPGFLNILPFSGEIGSYAGVIIIFVFASVGINGFSFSPGNMKKDLNRMGAYASYKILIMCVIIFIPIVFSILVISKWVPEINYGFGLLLATGFYGGHGTAAAVGSTFESLGFTNATDLAMTSATVGILVGIFGGLIFIKMATKKGYTQYVKDFSQISEDMRTGLVKPENRPSIGKGTISPIALDPIAFHLGLLLIPSGLGYLLNTYIADTWGLDFPTFTIAFIVALVMYALLGKGQKGVYKYVDEEVVNRLGSSATDYLVFFGVASIKLPIVLEYALPLGLLMLSGLIIVILILWVAGPAMNYESWFERSIFVYGYATGVFAIGLTLLRIVDPRNKSKTITDTAIVGPLNTPIELFAWSAGPAMLLGGQHWAFVGIFAVISILCIVISIKFKWWYWKIPLAGRPDASALDSDGVSVKSNTQSIHRSS</sequence>
<comment type="caution">
    <text evidence="3">The sequence shown here is derived from an EMBL/GenBank/DDBJ whole genome shotgun (WGS) entry which is preliminary data.</text>
</comment>
<evidence type="ECO:0000313" key="2">
    <source>
        <dbReference type="EMBL" id="GIN95466.1"/>
    </source>
</evidence>
<dbReference type="PANTHER" id="PTHR36178">
    <property type="entry name" value="SLR0625 PROTEIN"/>
    <property type="match status" value="1"/>
</dbReference>
<keyword evidence="1" id="KW-0812">Transmembrane</keyword>
<accession>A0A429X1B8</accession>
<keyword evidence="1" id="KW-0472">Membrane</keyword>
<dbReference type="Proteomes" id="UP000680670">
    <property type="component" value="Unassembled WGS sequence"/>
</dbReference>
<keyword evidence="1" id="KW-1133">Transmembrane helix</keyword>
<reference evidence="3 4" key="1">
    <citation type="submission" date="2018-12" db="EMBL/GenBank/DDBJ databases">
        <authorList>
            <person name="Sun L."/>
            <person name="Chen Z."/>
        </authorList>
    </citation>
    <scope>NUCLEOTIDE SEQUENCE [LARGE SCALE GENOMIC DNA]</scope>
    <source>
        <strain evidence="3 4">LMG 29736</strain>
    </source>
</reference>
<reference evidence="2 5" key="2">
    <citation type="submission" date="2021-03" db="EMBL/GenBank/DDBJ databases">
        <title>Antimicrobial resistance genes in bacteria isolated from Japanese honey, and their potential for conferring macrolide and lincosamide resistance in the American foulbrood pathogen Paenibacillus larvae.</title>
        <authorList>
            <person name="Okamoto M."/>
            <person name="Kumagai M."/>
            <person name="Kanamori H."/>
            <person name="Takamatsu D."/>
        </authorList>
    </citation>
    <scope>NUCLEOTIDE SEQUENCE [LARGE SCALE GENOMIC DNA]</scope>
    <source>
        <strain evidence="2 5">J6TS1</strain>
    </source>
</reference>
<feature type="transmembrane region" description="Helical" evidence="1">
    <location>
        <begin position="419"/>
        <end position="437"/>
    </location>
</feature>
<dbReference type="EMBL" id="QYTW02000037">
    <property type="protein sequence ID" value="RST57289.1"/>
    <property type="molecule type" value="Genomic_DNA"/>
</dbReference>